<evidence type="ECO:0000313" key="2">
    <source>
        <dbReference type="Proteomes" id="UP000015106"/>
    </source>
</evidence>
<reference evidence="2" key="1">
    <citation type="journal article" date="2013" name="Nature">
        <title>Draft genome of the wheat A-genome progenitor Triticum urartu.</title>
        <authorList>
            <person name="Ling H.Q."/>
            <person name="Zhao S."/>
            <person name="Liu D."/>
            <person name="Wang J."/>
            <person name="Sun H."/>
            <person name="Zhang C."/>
            <person name="Fan H."/>
            <person name="Li D."/>
            <person name="Dong L."/>
            <person name="Tao Y."/>
            <person name="Gao C."/>
            <person name="Wu H."/>
            <person name="Li Y."/>
            <person name="Cui Y."/>
            <person name="Guo X."/>
            <person name="Zheng S."/>
            <person name="Wang B."/>
            <person name="Yu K."/>
            <person name="Liang Q."/>
            <person name="Yang W."/>
            <person name="Lou X."/>
            <person name="Chen J."/>
            <person name="Feng M."/>
            <person name="Jian J."/>
            <person name="Zhang X."/>
            <person name="Luo G."/>
            <person name="Jiang Y."/>
            <person name="Liu J."/>
            <person name="Wang Z."/>
            <person name="Sha Y."/>
            <person name="Zhang B."/>
            <person name="Wu H."/>
            <person name="Tang D."/>
            <person name="Shen Q."/>
            <person name="Xue P."/>
            <person name="Zou S."/>
            <person name="Wang X."/>
            <person name="Liu X."/>
            <person name="Wang F."/>
            <person name="Yang Y."/>
            <person name="An X."/>
            <person name="Dong Z."/>
            <person name="Zhang K."/>
            <person name="Zhang X."/>
            <person name="Luo M.C."/>
            <person name="Dvorak J."/>
            <person name="Tong Y."/>
            <person name="Wang J."/>
            <person name="Yang H."/>
            <person name="Li Z."/>
            <person name="Wang D."/>
            <person name="Zhang A."/>
            <person name="Wang J."/>
        </authorList>
    </citation>
    <scope>NUCLEOTIDE SEQUENCE</scope>
    <source>
        <strain evidence="2">cv. G1812</strain>
    </source>
</reference>
<sequence>GSYSFLKSIGHQGPDPDPYAPCCSSLQFIFFLRIETLEPAPCTCSWSQMAIRKRGLATGRRGYWCCAAYRVSGLLWFRGISFAMPETSVAGAEMQDLLARTRSCKCVRRLRADGQAE</sequence>
<dbReference type="EnsemblPlants" id="TuG1812U0000152300.01.T01">
    <property type="protein sequence ID" value="TuG1812U0000152300.01.T01"/>
    <property type="gene ID" value="TuG1812U0000152300.01"/>
</dbReference>
<dbReference type="AlphaFoldDB" id="A0A8R7TPG1"/>
<keyword evidence="2" id="KW-1185">Reference proteome</keyword>
<name>A0A8R7TPG1_TRIUA</name>
<dbReference type="EnsemblPlants" id="TuG1812G0300000025.01.T01">
    <property type="protein sequence ID" value="TuG1812G0300000025.01.T01"/>
    <property type="gene ID" value="TuG1812G0300000025.01"/>
</dbReference>
<dbReference type="Proteomes" id="UP000015106">
    <property type="component" value="Chromosome 3"/>
</dbReference>
<proteinExistence type="predicted"/>
<protein>
    <submittedName>
        <fullName evidence="1">Uncharacterized protein</fullName>
    </submittedName>
</protein>
<organism evidence="1 2">
    <name type="scientific">Triticum urartu</name>
    <name type="common">Red wild einkorn</name>
    <name type="synonym">Crithodium urartu</name>
    <dbReference type="NCBI Taxonomy" id="4572"/>
    <lineage>
        <taxon>Eukaryota</taxon>
        <taxon>Viridiplantae</taxon>
        <taxon>Streptophyta</taxon>
        <taxon>Embryophyta</taxon>
        <taxon>Tracheophyta</taxon>
        <taxon>Spermatophyta</taxon>
        <taxon>Magnoliopsida</taxon>
        <taxon>Liliopsida</taxon>
        <taxon>Poales</taxon>
        <taxon>Poaceae</taxon>
        <taxon>BOP clade</taxon>
        <taxon>Pooideae</taxon>
        <taxon>Triticodae</taxon>
        <taxon>Triticeae</taxon>
        <taxon>Triticinae</taxon>
        <taxon>Triticum</taxon>
    </lineage>
</organism>
<reference evidence="1" key="2">
    <citation type="submission" date="2018-03" db="EMBL/GenBank/DDBJ databases">
        <title>The Triticum urartu genome reveals the dynamic nature of wheat genome evolution.</title>
        <authorList>
            <person name="Ling H."/>
            <person name="Ma B."/>
            <person name="Shi X."/>
            <person name="Liu H."/>
            <person name="Dong L."/>
            <person name="Sun H."/>
            <person name="Cao Y."/>
            <person name="Gao Q."/>
            <person name="Zheng S."/>
            <person name="Li Y."/>
            <person name="Yu Y."/>
            <person name="Du H."/>
            <person name="Qi M."/>
            <person name="Li Y."/>
            <person name="Yu H."/>
            <person name="Cui Y."/>
            <person name="Wang N."/>
            <person name="Chen C."/>
            <person name="Wu H."/>
            <person name="Zhao Y."/>
            <person name="Zhang J."/>
            <person name="Li Y."/>
            <person name="Zhou W."/>
            <person name="Zhang B."/>
            <person name="Hu W."/>
            <person name="Eijk M."/>
            <person name="Tang J."/>
            <person name="Witsenboer H."/>
            <person name="Zhao S."/>
            <person name="Li Z."/>
            <person name="Zhang A."/>
            <person name="Wang D."/>
            <person name="Liang C."/>
        </authorList>
    </citation>
    <scope>NUCLEOTIDE SEQUENCE [LARGE SCALE GENOMIC DNA]</scope>
    <source>
        <strain evidence="1">cv. G1812</strain>
    </source>
</reference>
<dbReference type="Gramene" id="TuG1812G0300000025.01.T01">
    <property type="protein sequence ID" value="TuG1812G0300000025.01.T01"/>
    <property type="gene ID" value="TuG1812G0300000025.01"/>
</dbReference>
<dbReference type="Gramene" id="TuG1812U0000152300.01.T01">
    <property type="protein sequence ID" value="TuG1812U0000152300.01.T01"/>
    <property type="gene ID" value="TuG1812U0000152300.01"/>
</dbReference>
<evidence type="ECO:0000313" key="1">
    <source>
        <dbReference type="EnsemblPlants" id="TuG1812G0300000025.01.T01"/>
    </source>
</evidence>
<accession>A0A8R7TPG1</accession>
<reference evidence="1" key="3">
    <citation type="submission" date="2022-06" db="UniProtKB">
        <authorList>
            <consortium name="EnsemblPlants"/>
        </authorList>
    </citation>
    <scope>IDENTIFICATION</scope>
</reference>